<dbReference type="Proteomes" id="UP001305746">
    <property type="component" value="Unassembled WGS sequence"/>
</dbReference>
<evidence type="ECO:0000313" key="15">
    <source>
        <dbReference type="Proteomes" id="UP001305746"/>
    </source>
</evidence>
<keyword evidence="14" id="KW-0547">Nucleotide-binding</keyword>
<keyword evidence="5" id="KW-0597">Phosphoprotein</keyword>
<evidence type="ECO:0000259" key="12">
    <source>
        <dbReference type="PROSITE" id="PS50109"/>
    </source>
</evidence>
<proteinExistence type="predicted"/>
<keyword evidence="8" id="KW-0418">Kinase</keyword>
<organism evidence="14 15">
    <name type="scientific">Marinobacter qingdaonensis</name>
    <dbReference type="NCBI Taxonomy" id="3108486"/>
    <lineage>
        <taxon>Bacteria</taxon>
        <taxon>Pseudomonadati</taxon>
        <taxon>Pseudomonadota</taxon>
        <taxon>Gammaproteobacteria</taxon>
        <taxon>Pseudomonadales</taxon>
        <taxon>Marinobacteraceae</taxon>
        <taxon>Marinobacter</taxon>
    </lineage>
</organism>
<dbReference type="InterPro" id="IPR003594">
    <property type="entry name" value="HATPase_dom"/>
</dbReference>
<dbReference type="InterPro" id="IPR029151">
    <property type="entry name" value="Sensor-like_sf"/>
</dbReference>
<sequence>MRSFSLGTRITLIILLGTFTTVGSVLLIAYGALVEDFETILTDQQLFETRRISEEVDQRLQLKLDVLAESAATLTDGDQLLPADQLAVQLDRQKLLRSLFPDGVLVFDEKATAIVEDTFVPNRIGTNYADRAHFQRALETGEPVISQPVMGRTTGVPLLSFVGPILSDGGDILGFLGGTINLGKTSIIPENMLREIAKDGATFKVIDVANSLYIEGGPAPSNQIQELPAPGVDPFVDAALSALGFGITQAPDGEDWIFATNRLQRLGWMFFRAVPYERATAPAWQSFLRFLGISSLIAVVIGGISFLLSRNATMPLERMTRKIRRMVQNPTEFGRLDPAGPREVRNLAHAFNRLMDEREAISQMKEQFVSNVSHELRTPLTSLNGALRLVNSGVAGALPEKALEMNRLALRNGERLQLLISDLLDFNKLAAGQMNVSLEPQRLAPIFESAIDGNQTLADEHEVTLESVCPPKATVVADDHRLRQILDNFISNAVKFSPSGGTVTLAATSGDEGFIRISVRDQGDGVPKSFVPYLFERFSQAEAGTTRSIKGTGLGLSICRELTLLMHGHIGYEYKQGAHFWIELPSTEHESLADHESARIASQ</sequence>
<evidence type="ECO:0000256" key="5">
    <source>
        <dbReference type="ARBA" id="ARBA00022553"/>
    </source>
</evidence>
<keyword evidence="10" id="KW-0902">Two-component regulatory system</keyword>
<reference evidence="14 15" key="1">
    <citation type="submission" date="2023-12" db="EMBL/GenBank/DDBJ databases">
        <title>Marinobacter qingdaonensis sp. nov., isolated from the intertidal sediment of Qingdao, PR China.</title>
        <authorList>
            <person name="Li Y."/>
        </authorList>
    </citation>
    <scope>NUCLEOTIDE SEQUENCE [LARGE SCALE GENOMIC DNA]</scope>
    <source>
        <strain evidence="14 15">ASW11-75</strain>
    </source>
</reference>
<evidence type="ECO:0000256" key="8">
    <source>
        <dbReference type="ARBA" id="ARBA00022777"/>
    </source>
</evidence>
<dbReference type="CDD" id="cd06225">
    <property type="entry name" value="HAMP"/>
    <property type="match status" value="1"/>
</dbReference>
<feature type="transmembrane region" description="Helical" evidence="11">
    <location>
        <begin position="12"/>
        <end position="33"/>
    </location>
</feature>
<keyword evidence="7 11" id="KW-0812">Transmembrane</keyword>
<dbReference type="PANTHER" id="PTHR43711">
    <property type="entry name" value="TWO-COMPONENT HISTIDINE KINASE"/>
    <property type="match status" value="1"/>
</dbReference>
<keyword evidence="9 11" id="KW-1133">Transmembrane helix</keyword>
<accession>A0ABU5NXD6</accession>
<keyword evidence="15" id="KW-1185">Reference proteome</keyword>
<comment type="subcellular location">
    <subcellularLocation>
        <location evidence="2">Cell membrane</location>
        <topology evidence="2">Multi-pass membrane protein</topology>
    </subcellularLocation>
</comment>
<comment type="caution">
    <text evidence="14">The sequence shown here is derived from an EMBL/GenBank/DDBJ whole genome shotgun (WGS) entry which is preliminary data.</text>
</comment>
<dbReference type="Gene3D" id="3.30.450.20">
    <property type="entry name" value="PAS domain"/>
    <property type="match status" value="1"/>
</dbReference>
<dbReference type="CDD" id="cd12914">
    <property type="entry name" value="PDC1_DGC_like"/>
    <property type="match status" value="1"/>
</dbReference>
<dbReference type="PANTHER" id="PTHR43711:SF1">
    <property type="entry name" value="HISTIDINE KINASE 1"/>
    <property type="match status" value="1"/>
</dbReference>
<dbReference type="InterPro" id="IPR004358">
    <property type="entry name" value="Sig_transdc_His_kin-like_C"/>
</dbReference>
<feature type="domain" description="Histidine kinase" evidence="12">
    <location>
        <begin position="371"/>
        <end position="588"/>
    </location>
</feature>
<evidence type="ECO:0000256" key="1">
    <source>
        <dbReference type="ARBA" id="ARBA00000085"/>
    </source>
</evidence>
<evidence type="ECO:0000256" key="9">
    <source>
        <dbReference type="ARBA" id="ARBA00022989"/>
    </source>
</evidence>
<dbReference type="InterPro" id="IPR036890">
    <property type="entry name" value="HATPase_C_sf"/>
</dbReference>
<feature type="transmembrane region" description="Helical" evidence="11">
    <location>
        <begin position="287"/>
        <end position="309"/>
    </location>
</feature>
<keyword evidence="14" id="KW-0067">ATP-binding</keyword>
<dbReference type="InterPro" id="IPR003661">
    <property type="entry name" value="HisK_dim/P_dom"/>
</dbReference>
<dbReference type="InterPro" id="IPR050736">
    <property type="entry name" value="Sensor_HK_Regulatory"/>
</dbReference>
<dbReference type="InterPro" id="IPR003660">
    <property type="entry name" value="HAMP_dom"/>
</dbReference>
<dbReference type="EMBL" id="JAYDCJ010000003">
    <property type="protein sequence ID" value="MEA1080475.1"/>
    <property type="molecule type" value="Genomic_DNA"/>
</dbReference>
<dbReference type="InterPro" id="IPR036097">
    <property type="entry name" value="HisK_dim/P_sf"/>
</dbReference>
<dbReference type="SUPFAM" id="SSF55874">
    <property type="entry name" value="ATPase domain of HSP90 chaperone/DNA topoisomerase II/histidine kinase"/>
    <property type="match status" value="1"/>
</dbReference>
<dbReference type="Pfam" id="PF00512">
    <property type="entry name" value="HisKA"/>
    <property type="match status" value="1"/>
</dbReference>
<protein>
    <recommendedName>
        <fullName evidence="3">histidine kinase</fullName>
        <ecNumber evidence="3">2.7.13.3</ecNumber>
    </recommendedName>
</protein>
<evidence type="ECO:0000313" key="14">
    <source>
        <dbReference type="EMBL" id="MEA1080475.1"/>
    </source>
</evidence>
<dbReference type="SUPFAM" id="SSF103190">
    <property type="entry name" value="Sensory domain-like"/>
    <property type="match status" value="1"/>
</dbReference>
<dbReference type="CDD" id="cd00082">
    <property type="entry name" value="HisKA"/>
    <property type="match status" value="1"/>
</dbReference>
<dbReference type="PROSITE" id="PS50885">
    <property type="entry name" value="HAMP"/>
    <property type="match status" value="1"/>
</dbReference>
<evidence type="ECO:0000256" key="2">
    <source>
        <dbReference type="ARBA" id="ARBA00004651"/>
    </source>
</evidence>
<dbReference type="SUPFAM" id="SSF47384">
    <property type="entry name" value="Homodimeric domain of signal transducing histidine kinase"/>
    <property type="match status" value="1"/>
</dbReference>
<dbReference type="SMART" id="SM00388">
    <property type="entry name" value="HisKA"/>
    <property type="match status" value="1"/>
</dbReference>
<comment type="catalytic activity">
    <reaction evidence="1">
        <text>ATP + protein L-histidine = ADP + protein N-phospho-L-histidine.</text>
        <dbReference type="EC" id="2.7.13.3"/>
    </reaction>
</comment>
<dbReference type="PROSITE" id="PS50109">
    <property type="entry name" value="HIS_KIN"/>
    <property type="match status" value="1"/>
</dbReference>
<gene>
    <name evidence="14" type="ORF">U5822_07330</name>
</gene>
<dbReference type="EC" id="2.7.13.3" evidence="3"/>
<dbReference type="Gene3D" id="6.10.340.10">
    <property type="match status" value="1"/>
</dbReference>
<evidence type="ECO:0000256" key="10">
    <source>
        <dbReference type="ARBA" id="ARBA00023012"/>
    </source>
</evidence>
<dbReference type="Gene3D" id="1.10.287.130">
    <property type="match status" value="1"/>
</dbReference>
<dbReference type="GO" id="GO:0005524">
    <property type="term" value="F:ATP binding"/>
    <property type="evidence" value="ECO:0007669"/>
    <property type="project" value="UniProtKB-KW"/>
</dbReference>
<feature type="domain" description="HAMP" evidence="13">
    <location>
        <begin position="310"/>
        <end position="363"/>
    </location>
</feature>
<dbReference type="Pfam" id="PF02518">
    <property type="entry name" value="HATPase_c"/>
    <property type="match status" value="1"/>
</dbReference>
<keyword evidence="6" id="KW-0808">Transferase</keyword>
<keyword evidence="4" id="KW-1003">Cell membrane</keyword>
<evidence type="ECO:0000259" key="13">
    <source>
        <dbReference type="PROSITE" id="PS50885"/>
    </source>
</evidence>
<evidence type="ECO:0000256" key="4">
    <source>
        <dbReference type="ARBA" id="ARBA00022475"/>
    </source>
</evidence>
<dbReference type="SMART" id="SM00387">
    <property type="entry name" value="HATPase_c"/>
    <property type="match status" value="1"/>
</dbReference>
<keyword evidence="11" id="KW-0472">Membrane</keyword>
<evidence type="ECO:0000256" key="3">
    <source>
        <dbReference type="ARBA" id="ARBA00012438"/>
    </source>
</evidence>
<evidence type="ECO:0000256" key="11">
    <source>
        <dbReference type="SAM" id="Phobius"/>
    </source>
</evidence>
<dbReference type="PRINTS" id="PR00344">
    <property type="entry name" value="BCTRLSENSOR"/>
</dbReference>
<evidence type="ECO:0000256" key="6">
    <source>
        <dbReference type="ARBA" id="ARBA00022679"/>
    </source>
</evidence>
<dbReference type="InterPro" id="IPR005467">
    <property type="entry name" value="His_kinase_dom"/>
</dbReference>
<evidence type="ECO:0000256" key="7">
    <source>
        <dbReference type="ARBA" id="ARBA00022692"/>
    </source>
</evidence>
<dbReference type="Gene3D" id="3.30.565.10">
    <property type="entry name" value="Histidine kinase-like ATPase, C-terminal domain"/>
    <property type="match status" value="1"/>
</dbReference>
<name>A0ABU5NXD6_9GAMM</name>
<dbReference type="RefSeq" id="WP_322854976.1">
    <property type="nucleotide sequence ID" value="NZ_JAYDCJ010000003.1"/>
</dbReference>